<dbReference type="PRINTS" id="PR00155">
    <property type="entry name" value="AMICYANIN"/>
</dbReference>
<evidence type="ECO:0000313" key="10">
    <source>
        <dbReference type="Proteomes" id="UP000585802"/>
    </source>
</evidence>
<dbReference type="EMBL" id="DUCX01000057">
    <property type="protein sequence ID" value="HIF37463.1"/>
    <property type="molecule type" value="Genomic_DNA"/>
</dbReference>
<dbReference type="GO" id="GO:0042597">
    <property type="term" value="C:periplasmic space"/>
    <property type="evidence" value="ECO:0007669"/>
    <property type="project" value="UniProtKB-SubCell"/>
</dbReference>
<feature type="binding site" evidence="7">
    <location>
        <position position="528"/>
    </location>
    <ligand>
        <name>Cu cation</name>
        <dbReference type="ChEBI" id="CHEBI:23378"/>
    </ligand>
</feature>
<evidence type="ECO:0000256" key="5">
    <source>
        <dbReference type="ARBA" id="ARBA00022982"/>
    </source>
</evidence>
<feature type="binding site" evidence="7">
    <location>
        <position position="492"/>
    </location>
    <ligand>
        <name>Cu cation</name>
        <dbReference type="ChEBI" id="CHEBI:23378"/>
    </ligand>
</feature>
<accession>A0A7J4GS52</accession>
<dbReference type="InterPro" id="IPR005046">
    <property type="entry name" value="DUF285"/>
</dbReference>
<evidence type="ECO:0000256" key="2">
    <source>
        <dbReference type="ARBA" id="ARBA00022448"/>
    </source>
</evidence>
<dbReference type="Pfam" id="PF03382">
    <property type="entry name" value="DUF285"/>
    <property type="match status" value="1"/>
</dbReference>
<protein>
    <submittedName>
        <fullName evidence="9">BspA family leucine-rich repeat surface protein</fullName>
    </submittedName>
</protein>
<evidence type="ECO:0000256" key="1">
    <source>
        <dbReference type="ARBA" id="ARBA00004418"/>
    </source>
</evidence>
<comment type="caution">
    <text evidence="9">The sequence shown here is derived from an EMBL/GenBank/DDBJ whole genome shotgun (WGS) entry which is preliminary data.</text>
</comment>
<evidence type="ECO:0000256" key="3">
    <source>
        <dbReference type="ARBA" id="ARBA00022723"/>
    </source>
</evidence>
<evidence type="ECO:0000259" key="8">
    <source>
        <dbReference type="Pfam" id="PF00127"/>
    </source>
</evidence>
<evidence type="ECO:0000313" key="9">
    <source>
        <dbReference type="EMBL" id="HIF37463.1"/>
    </source>
</evidence>
<dbReference type="InterPro" id="IPR011889">
    <property type="entry name" value="Liste_lipo_26"/>
</dbReference>
<dbReference type="Proteomes" id="UP000585802">
    <property type="component" value="Unassembled WGS sequence"/>
</dbReference>
<dbReference type="GO" id="GO:0005507">
    <property type="term" value="F:copper ion binding"/>
    <property type="evidence" value="ECO:0007669"/>
    <property type="project" value="InterPro"/>
</dbReference>
<dbReference type="Gene3D" id="1.10.238.10">
    <property type="entry name" value="EF-hand"/>
    <property type="match status" value="1"/>
</dbReference>
<dbReference type="SUPFAM" id="SSF47473">
    <property type="entry name" value="EF-hand"/>
    <property type="match status" value="1"/>
</dbReference>
<organism evidence="9 10">
    <name type="scientific">Marine Group III euryarchaeote</name>
    <dbReference type="NCBI Taxonomy" id="2173149"/>
    <lineage>
        <taxon>Archaea</taxon>
        <taxon>Methanobacteriati</taxon>
        <taxon>Thermoplasmatota</taxon>
        <taxon>Thermoplasmata</taxon>
        <taxon>Candidatus Thermoprofundales</taxon>
    </lineage>
</organism>
<feature type="domain" description="Blue (type 1) copper" evidence="8">
    <location>
        <begin position="461"/>
        <end position="541"/>
    </location>
</feature>
<dbReference type="PANTHER" id="PTHR36507:SF1">
    <property type="entry name" value="BLL1555 PROTEIN"/>
    <property type="match status" value="1"/>
</dbReference>
<proteinExistence type="predicted"/>
<dbReference type="InterPro" id="IPR052721">
    <property type="entry name" value="ET_Amicyanin"/>
</dbReference>
<name>A0A7J4GS52_9ARCH</name>
<dbReference type="Pfam" id="PF00127">
    <property type="entry name" value="Copper-bind"/>
    <property type="match status" value="1"/>
</dbReference>
<keyword evidence="4" id="KW-0574">Periplasm</keyword>
<dbReference type="CDD" id="cd13921">
    <property type="entry name" value="Amicyanin"/>
    <property type="match status" value="1"/>
</dbReference>
<evidence type="ECO:0000256" key="7">
    <source>
        <dbReference type="PIRSR" id="PIRSR602386-1"/>
    </source>
</evidence>
<evidence type="ECO:0000256" key="4">
    <source>
        <dbReference type="ARBA" id="ARBA00022764"/>
    </source>
</evidence>
<evidence type="ECO:0000256" key="6">
    <source>
        <dbReference type="ARBA" id="ARBA00023008"/>
    </source>
</evidence>
<dbReference type="Gene3D" id="2.60.40.420">
    <property type="entry name" value="Cupredoxins - blue copper proteins"/>
    <property type="match status" value="1"/>
</dbReference>
<keyword evidence="5" id="KW-0249">Electron transport</keyword>
<comment type="subcellular location">
    <subcellularLocation>
        <location evidence="1">Periplasm</location>
    </subcellularLocation>
</comment>
<sequence>MKNISLIVVSFFMVLTSFTGCIEDLDLEPVEKVDEIKDESDNTNNIVDEINNTEEKTEERPTNQWTFYRDFVECDTNNNSIVAYGEFVDCLNMDLVNDGESMVAASSEFANEVFSMADLDVDGNLTSSEFDYIKNYPHEAEEGCMDSNANNFNANATEEDNTCDYDLDDDGVLDVDEILGCTDSTALNYNSEATDEDGTCFYFQPQTTDELETAVDEWIANSTSANSTYGEINTWDTSLITDMSYLFYDTSFNGDISDWDVSSVKYMNDMFWKTTEFNQSLSSWDVSSVTDMSYMFGYAGSFNQDISAWDVSSVTGMGGMFSSTSFNQDISDWDVSSVTFMGVMFSSTESFNQPLSGWDVSSVTNMKSMFAYAESFNQDISDWDVSSVTNMYAMFYYAYNFDQDISDWDVSSVTNMGLMFDNTDDLSDDNKCYIHTSFSSNDNWEYYWEEYCEGSNQSHDISITDNMKFDPEELTISVGDTVTWTNNDGISHTATSTDGPESFDSGNMGSGDTWSFTFTEAGTYEYKCNYHSSQTGRIIVNA</sequence>
<comment type="cofactor">
    <cofactor evidence="7">
        <name>Cu cation</name>
        <dbReference type="ChEBI" id="CHEBI:23378"/>
    </cofactor>
    <text evidence="7">Binds 1 copper ion per subunit.</text>
</comment>
<keyword evidence="3 7" id="KW-0479">Metal-binding</keyword>
<dbReference type="AlphaFoldDB" id="A0A7J4GS52"/>
<dbReference type="PANTHER" id="PTHR36507">
    <property type="entry name" value="BLL1555 PROTEIN"/>
    <property type="match status" value="1"/>
</dbReference>
<dbReference type="InterPro" id="IPR002386">
    <property type="entry name" value="Amicyanin/Pseudoazurin"/>
</dbReference>
<keyword evidence="6 7" id="KW-0186">Copper</keyword>
<dbReference type="InterPro" id="IPR035668">
    <property type="entry name" value="Amicyanin"/>
</dbReference>
<dbReference type="GO" id="GO:0009055">
    <property type="term" value="F:electron transfer activity"/>
    <property type="evidence" value="ECO:0007669"/>
    <property type="project" value="InterPro"/>
</dbReference>
<feature type="binding site" evidence="7">
    <location>
        <position position="531"/>
    </location>
    <ligand>
        <name>Cu cation</name>
        <dbReference type="ChEBI" id="CHEBI:23378"/>
    </ligand>
</feature>
<gene>
    <name evidence="9" type="ORF">EYQ70_03555</name>
</gene>
<dbReference type="InterPro" id="IPR000923">
    <property type="entry name" value="BlueCu_1"/>
</dbReference>
<dbReference type="PROSITE" id="PS51257">
    <property type="entry name" value="PROKAR_LIPOPROTEIN"/>
    <property type="match status" value="1"/>
</dbReference>
<keyword evidence="2" id="KW-0813">Transport</keyword>
<dbReference type="NCBIfam" id="TIGR02167">
    <property type="entry name" value="Liste_lipo_26"/>
    <property type="match status" value="6"/>
</dbReference>
<reference evidence="10" key="1">
    <citation type="journal article" date="2019" name="bioRxiv">
        <title>Genome diversification in globally distributed novel marine Proteobacteria is linked to environmental adaptation.</title>
        <authorList>
            <person name="Zhou Z."/>
            <person name="Tran P.Q."/>
            <person name="Kieft K."/>
            <person name="Anantharaman K."/>
        </authorList>
    </citation>
    <scope>NUCLEOTIDE SEQUENCE [LARGE SCALE GENOMIC DNA]</scope>
</reference>
<dbReference type="PROSITE" id="PS00018">
    <property type="entry name" value="EF_HAND_1"/>
    <property type="match status" value="1"/>
</dbReference>
<dbReference type="InterPro" id="IPR008972">
    <property type="entry name" value="Cupredoxin"/>
</dbReference>
<dbReference type="InterPro" id="IPR018247">
    <property type="entry name" value="EF_Hand_1_Ca_BS"/>
</dbReference>
<dbReference type="SUPFAM" id="SSF49503">
    <property type="entry name" value="Cupredoxins"/>
    <property type="match status" value="1"/>
</dbReference>
<dbReference type="InterPro" id="IPR011992">
    <property type="entry name" value="EF-hand-dom_pair"/>
</dbReference>